<sequence length="532" mass="62151">MASGMDVNVLVKHLVNGTLGEKLCIICLEQLNESYENIFTKICKEDREYCIADVLETVCQIKFDDETANYNVCLNCFVNASLSYKFFLLSKTSQEIISYYTEQLNQSIDTLPEDNPPSTFCIPLPSFAPKTFSFNFDLDGIGTTETYEMPVKKSVTPKTDDDVVVVVQENGELLFYKILDNGQMMLLDEYERQKYDDVLSKSAKVVGTKKKQRKKRGPMSYKCCTLCPVKYRFVAKLQTHMKVGHNVNLFVCKVCKAFTEDELEYHNHLKTHTNIHQCAHCNTVFKKRDTIIAHLKWHEKMKNIGQSESAHICEICGVILENEQSLTEHWENRHYKKYTCYYCGRMYKGEISFEMHIKKHEQHMEKKVTQQDTPKLSEPEKKSPKQDSKPRCTCTLCGRSFVDQRALMWHQRLHNNERPYSCDECGRAFVSMTRRNQHQVCAHTAPTRRCPLCPALFHLRSMVNTHVKKVHLKAHKRRNRTSKYQNVYWRTEPVPIQELSVSIQNEILEMQAAKENEPEDWVWRPESKMENM</sequence>
<dbReference type="GO" id="GO:0000981">
    <property type="term" value="F:DNA-binding transcription factor activity, RNA polymerase II-specific"/>
    <property type="evidence" value="ECO:0007669"/>
    <property type="project" value="TreeGrafter"/>
</dbReference>
<accession>A0A922CSV4</accession>
<evidence type="ECO:0000256" key="4">
    <source>
        <dbReference type="ARBA" id="ARBA00022833"/>
    </source>
</evidence>
<keyword evidence="2" id="KW-0677">Repeat</keyword>
<evidence type="ECO:0000313" key="8">
    <source>
        <dbReference type="EMBL" id="KAG6458255.1"/>
    </source>
</evidence>
<dbReference type="GO" id="GO:0005634">
    <property type="term" value="C:nucleus"/>
    <property type="evidence" value="ECO:0007669"/>
    <property type="project" value="TreeGrafter"/>
</dbReference>
<feature type="domain" description="C2H2-type" evidence="7">
    <location>
        <begin position="276"/>
        <end position="303"/>
    </location>
</feature>
<dbReference type="SUPFAM" id="SSF57667">
    <property type="entry name" value="beta-beta-alpha zinc fingers"/>
    <property type="match status" value="1"/>
</dbReference>
<keyword evidence="9" id="KW-1185">Reference proteome</keyword>
<reference evidence="8" key="2">
    <citation type="submission" date="2020-12" db="EMBL/GenBank/DDBJ databases">
        <authorList>
            <person name="Kanost M."/>
        </authorList>
    </citation>
    <scope>NUCLEOTIDE SEQUENCE</scope>
</reference>
<dbReference type="EMBL" id="JH668577">
    <property type="protein sequence ID" value="KAG6458255.1"/>
    <property type="molecule type" value="Genomic_DNA"/>
</dbReference>
<dbReference type="GO" id="GO:0008270">
    <property type="term" value="F:zinc ion binding"/>
    <property type="evidence" value="ECO:0007669"/>
    <property type="project" value="UniProtKB-KW"/>
</dbReference>
<proteinExistence type="predicted"/>
<keyword evidence="3 5" id="KW-0863">Zinc-finger</keyword>
<evidence type="ECO:0000259" key="7">
    <source>
        <dbReference type="PROSITE" id="PS50157"/>
    </source>
</evidence>
<dbReference type="Proteomes" id="UP000791440">
    <property type="component" value="Unassembled WGS sequence"/>
</dbReference>
<dbReference type="Gene3D" id="3.30.160.60">
    <property type="entry name" value="Classic Zinc Finger"/>
    <property type="match status" value="4"/>
</dbReference>
<dbReference type="PANTHER" id="PTHR24379">
    <property type="entry name" value="KRAB AND ZINC FINGER DOMAIN-CONTAINING"/>
    <property type="match status" value="1"/>
</dbReference>
<protein>
    <recommendedName>
        <fullName evidence="7">C2H2-type domain-containing protein</fullName>
    </recommendedName>
</protein>
<evidence type="ECO:0000256" key="6">
    <source>
        <dbReference type="SAM" id="MobiDB-lite"/>
    </source>
</evidence>
<evidence type="ECO:0000313" key="9">
    <source>
        <dbReference type="Proteomes" id="UP000791440"/>
    </source>
</evidence>
<name>A0A922CSV4_MANSE</name>
<dbReference type="Pfam" id="PF00096">
    <property type="entry name" value="zf-C2H2"/>
    <property type="match status" value="1"/>
</dbReference>
<reference evidence="8" key="1">
    <citation type="journal article" date="2016" name="Insect Biochem. Mol. Biol.">
        <title>Multifaceted biological insights from a draft genome sequence of the tobacco hornworm moth, Manduca sexta.</title>
        <authorList>
            <person name="Kanost M.R."/>
            <person name="Arrese E.L."/>
            <person name="Cao X."/>
            <person name="Chen Y.R."/>
            <person name="Chellapilla S."/>
            <person name="Goldsmith M.R."/>
            <person name="Grosse-Wilde E."/>
            <person name="Heckel D.G."/>
            <person name="Herndon N."/>
            <person name="Jiang H."/>
            <person name="Papanicolaou A."/>
            <person name="Qu J."/>
            <person name="Soulages J.L."/>
            <person name="Vogel H."/>
            <person name="Walters J."/>
            <person name="Waterhouse R.M."/>
            <person name="Ahn S.J."/>
            <person name="Almeida F.C."/>
            <person name="An C."/>
            <person name="Aqrawi P."/>
            <person name="Bretschneider A."/>
            <person name="Bryant W.B."/>
            <person name="Bucks S."/>
            <person name="Chao H."/>
            <person name="Chevignon G."/>
            <person name="Christen J.M."/>
            <person name="Clarke D.F."/>
            <person name="Dittmer N.T."/>
            <person name="Ferguson L.C.F."/>
            <person name="Garavelou S."/>
            <person name="Gordon K.H.J."/>
            <person name="Gunaratna R.T."/>
            <person name="Han Y."/>
            <person name="Hauser F."/>
            <person name="He Y."/>
            <person name="Heidel-Fischer H."/>
            <person name="Hirsh A."/>
            <person name="Hu Y."/>
            <person name="Jiang H."/>
            <person name="Kalra D."/>
            <person name="Klinner C."/>
            <person name="Konig C."/>
            <person name="Kovar C."/>
            <person name="Kroll A.R."/>
            <person name="Kuwar S.S."/>
            <person name="Lee S.L."/>
            <person name="Lehman R."/>
            <person name="Li K."/>
            <person name="Li Z."/>
            <person name="Liang H."/>
            <person name="Lovelace S."/>
            <person name="Lu Z."/>
            <person name="Mansfield J.H."/>
            <person name="McCulloch K.J."/>
            <person name="Mathew T."/>
            <person name="Morton B."/>
            <person name="Muzny D.M."/>
            <person name="Neunemann D."/>
            <person name="Ongeri F."/>
            <person name="Pauchet Y."/>
            <person name="Pu L.L."/>
            <person name="Pyrousis I."/>
            <person name="Rao X.J."/>
            <person name="Redding A."/>
            <person name="Roesel C."/>
            <person name="Sanchez-Gracia A."/>
            <person name="Schaack S."/>
            <person name="Shukla A."/>
            <person name="Tetreau G."/>
            <person name="Wang Y."/>
            <person name="Xiong G.H."/>
            <person name="Traut W."/>
            <person name="Walsh T.K."/>
            <person name="Worley K.C."/>
            <person name="Wu D."/>
            <person name="Wu W."/>
            <person name="Wu Y.Q."/>
            <person name="Zhang X."/>
            <person name="Zou Z."/>
            <person name="Zucker H."/>
            <person name="Briscoe A.D."/>
            <person name="Burmester T."/>
            <person name="Clem R.J."/>
            <person name="Feyereisen R."/>
            <person name="Grimmelikhuijzen C.J.P."/>
            <person name="Hamodrakas S.J."/>
            <person name="Hansson B.S."/>
            <person name="Huguet E."/>
            <person name="Jermiin L.S."/>
            <person name="Lan Q."/>
            <person name="Lehman H.K."/>
            <person name="Lorenzen M."/>
            <person name="Merzendorfer H."/>
            <person name="Michalopoulos I."/>
            <person name="Morton D.B."/>
            <person name="Muthukrishnan S."/>
            <person name="Oakeshott J.G."/>
            <person name="Palmer W."/>
            <person name="Park Y."/>
            <person name="Passarelli A.L."/>
            <person name="Rozas J."/>
            <person name="Schwartz L.M."/>
            <person name="Smith W."/>
            <person name="Southgate A."/>
            <person name="Vilcinskas A."/>
            <person name="Vogt R."/>
            <person name="Wang P."/>
            <person name="Werren J."/>
            <person name="Yu X.Q."/>
            <person name="Zhou J.J."/>
            <person name="Brown S.J."/>
            <person name="Scherer S.E."/>
            <person name="Richards S."/>
            <person name="Blissard G.W."/>
        </authorList>
    </citation>
    <scope>NUCLEOTIDE SEQUENCE</scope>
</reference>
<organism evidence="8 9">
    <name type="scientific">Manduca sexta</name>
    <name type="common">Tobacco hawkmoth</name>
    <name type="synonym">Tobacco hornworm</name>
    <dbReference type="NCBI Taxonomy" id="7130"/>
    <lineage>
        <taxon>Eukaryota</taxon>
        <taxon>Metazoa</taxon>
        <taxon>Ecdysozoa</taxon>
        <taxon>Arthropoda</taxon>
        <taxon>Hexapoda</taxon>
        <taxon>Insecta</taxon>
        <taxon>Pterygota</taxon>
        <taxon>Neoptera</taxon>
        <taxon>Endopterygota</taxon>
        <taxon>Lepidoptera</taxon>
        <taxon>Glossata</taxon>
        <taxon>Ditrysia</taxon>
        <taxon>Bombycoidea</taxon>
        <taxon>Sphingidae</taxon>
        <taxon>Sphinginae</taxon>
        <taxon>Sphingini</taxon>
        <taxon>Manduca</taxon>
    </lineage>
</organism>
<keyword evidence="1" id="KW-0479">Metal-binding</keyword>
<dbReference type="InterPro" id="IPR036236">
    <property type="entry name" value="Znf_C2H2_sf"/>
</dbReference>
<dbReference type="SMART" id="SM00355">
    <property type="entry name" value="ZnF_C2H2"/>
    <property type="match status" value="8"/>
</dbReference>
<evidence type="ECO:0000256" key="1">
    <source>
        <dbReference type="ARBA" id="ARBA00022723"/>
    </source>
</evidence>
<feature type="region of interest" description="Disordered" evidence="6">
    <location>
        <begin position="362"/>
        <end position="391"/>
    </location>
</feature>
<keyword evidence="4" id="KW-0862">Zinc</keyword>
<dbReference type="PROSITE" id="PS00028">
    <property type="entry name" value="ZINC_FINGER_C2H2_1"/>
    <property type="match status" value="7"/>
</dbReference>
<dbReference type="AlphaFoldDB" id="A0A922CSV4"/>
<gene>
    <name evidence="8" type="ORF">O3G_MSEX010763</name>
</gene>
<feature type="domain" description="C2H2-type" evidence="7">
    <location>
        <begin position="392"/>
        <end position="419"/>
    </location>
</feature>
<comment type="caution">
    <text evidence="8">The sequence shown here is derived from an EMBL/GenBank/DDBJ whole genome shotgun (WGS) entry which is preliminary data.</text>
</comment>
<evidence type="ECO:0000256" key="5">
    <source>
        <dbReference type="PROSITE-ProRule" id="PRU00042"/>
    </source>
</evidence>
<feature type="domain" description="C2H2-type" evidence="7">
    <location>
        <begin position="420"/>
        <end position="448"/>
    </location>
</feature>
<dbReference type="GO" id="GO:0000977">
    <property type="term" value="F:RNA polymerase II transcription regulatory region sequence-specific DNA binding"/>
    <property type="evidence" value="ECO:0007669"/>
    <property type="project" value="TreeGrafter"/>
</dbReference>
<feature type="compositionally biased region" description="Basic and acidic residues" evidence="6">
    <location>
        <begin position="362"/>
        <end position="390"/>
    </location>
</feature>
<dbReference type="EMBL" id="JH668577">
    <property type="protein sequence ID" value="KAG6458254.1"/>
    <property type="molecule type" value="Genomic_DNA"/>
</dbReference>
<evidence type="ECO:0000256" key="2">
    <source>
        <dbReference type="ARBA" id="ARBA00022737"/>
    </source>
</evidence>
<feature type="domain" description="C2H2-type" evidence="7">
    <location>
        <begin position="338"/>
        <end position="365"/>
    </location>
</feature>
<dbReference type="PANTHER" id="PTHR24379:SF127">
    <property type="entry name" value="BLOODY FINGERS-RELATED"/>
    <property type="match status" value="1"/>
</dbReference>
<dbReference type="PROSITE" id="PS50157">
    <property type="entry name" value="ZINC_FINGER_C2H2_2"/>
    <property type="match status" value="4"/>
</dbReference>
<evidence type="ECO:0000256" key="3">
    <source>
        <dbReference type="ARBA" id="ARBA00022771"/>
    </source>
</evidence>
<dbReference type="InterPro" id="IPR013087">
    <property type="entry name" value="Znf_C2H2_type"/>
</dbReference>